<evidence type="ECO:0000313" key="1">
    <source>
        <dbReference type="EMBL" id="KRY62432.1"/>
    </source>
</evidence>
<evidence type="ECO:0000313" key="6">
    <source>
        <dbReference type="EMBL" id="KRZ00167.1"/>
    </source>
</evidence>
<accession>A0A0V1DLD9</accession>
<evidence type="ECO:0000313" key="3">
    <source>
        <dbReference type="EMBL" id="KRY95314.1"/>
    </source>
</evidence>
<dbReference type="Proteomes" id="UP000054805">
    <property type="component" value="Unassembled WGS sequence"/>
</dbReference>
<evidence type="ECO:0000313" key="5">
    <source>
        <dbReference type="EMBL" id="KRY97166.1"/>
    </source>
</evidence>
<dbReference type="Proteomes" id="UP000054826">
    <property type="component" value="Unassembled WGS sequence"/>
</dbReference>
<dbReference type="Proteomes" id="UP000054632">
    <property type="component" value="Unassembled WGS sequence"/>
</dbReference>
<sequence>MDNTCVSVNCINSKSFIVFSESYAELKYILNVYTVFGKIKNGIFRVTKILQ</sequence>
<dbReference type="EMBL" id="JYDV01003932">
    <property type="protein sequence ID" value="KRY95902.1"/>
    <property type="molecule type" value="Genomic_DNA"/>
</dbReference>
<dbReference type="EMBL" id="JYDS01002609">
    <property type="protein sequence ID" value="KRY97166.1"/>
    <property type="molecule type" value="Genomic_DNA"/>
</dbReference>
<protein>
    <submittedName>
        <fullName evidence="1">Uncharacterized protein</fullName>
    </submittedName>
</protein>
<gene>
    <name evidence="1" type="ORF">T4A_1449</name>
    <name evidence="2" type="ORF">T4A_7154</name>
    <name evidence="3" type="ORF">T4B_1422</name>
    <name evidence="5" type="ORF">T4B_6790</name>
    <name evidence="4" type="ORF">T4C_14124</name>
    <name evidence="6" type="ORF">T4C_5557</name>
</gene>
<dbReference type="EMBL" id="JYDR01000288">
    <property type="protein sequence ID" value="KRY64747.1"/>
    <property type="molecule type" value="Genomic_DNA"/>
</dbReference>
<organism evidence="1 7">
    <name type="scientific">Trichinella pseudospiralis</name>
    <name type="common">Parasitic roundworm</name>
    <dbReference type="NCBI Taxonomy" id="6337"/>
    <lineage>
        <taxon>Eukaryota</taxon>
        <taxon>Metazoa</taxon>
        <taxon>Ecdysozoa</taxon>
        <taxon>Nematoda</taxon>
        <taxon>Enoplea</taxon>
        <taxon>Dorylaimia</taxon>
        <taxon>Trichinellida</taxon>
        <taxon>Trichinellidae</taxon>
        <taxon>Trichinella</taxon>
    </lineage>
</organism>
<evidence type="ECO:0000313" key="8">
    <source>
        <dbReference type="Proteomes" id="UP000054805"/>
    </source>
</evidence>
<proteinExistence type="predicted"/>
<name>A0A0V1DLD9_TRIPS</name>
<dbReference type="AlphaFoldDB" id="A0A0V1DLD9"/>
<comment type="caution">
    <text evidence="1">The sequence shown here is derived from an EMBL/GenBank/DDBJ whole genome shotgun (WGS) entry which is preliminary data.</text>
</comment>
<dbReference type="EMBL" id="JYDS01004295">
    <property type="protein sequence ID" value="KRY95314.1"/>
    <property type="molecule type" value="Genomic_DNA"/>
</dbReference>
<evidence type="ECO:0000313" key="7">
    <source>
        <dbReference type="Proteomes" id="UP000054632"/>
    </source>
</evidence>
<dbReference type="EMBL" id="JYDV01001154">
    <property type="protein sequence ID" value="KRZ00167.1"/>
    <property type="molecule type" value="Genomic_DNA"/>
</dbReference>
<dbReference type="EMBL" id="JYDR01002265">
    <property type="protein sequence ID" value="KRY62432.1"/>
    <property type="molecule type" value="Genomic_DNA"/>
</dbReference>
<reference evidence="7 8" key="1">
    <citation type="submission" date="2015-01" db="EMBL/GenBank/DDBJ databases">
        <title>Evolution of Trichinella species and genotypes.</title>
        <authorList>
            <person name="Korhonen P.K."/>
            <person name="Edoardo P."/>
            <person name="Giuseppe L.R."/>
            <person name="Gasser R.B."/>
        </authorList>
    </citation>
    <scope>NUCLEOTIDE SEQUENCE [LARGE SCALE GENOMIC DNA]</scope>
    <source>
        <strain evidence="1">ISS13</strain>
        <strain evidence="4">ISS176</strain>
        <strain evidence="3">ISS588</strain>
    </source>
</reference>
<evidence type="ECO:0000313" key="4">
    <source>
        <dbReference type="EMBL" id="KRY95902.1"/>
    </source>
</evidence>
<keyword evidence="8" id="KW-1185">Reference proteome</keyword>
<evidence type="ECO:0000313" key="2">
    <source>
        <dbReference type="EMBL" id="KRY64747.1"/>
    </source>
</evidence>